<sequence length="140" mass="15208">MTKRKEPPAAPTADPHDPYKMRTLEQILMLFDGGDFMGEVMSGHQNLMQDLLEHNAEHGPKGCNGTMTLQLSYAVGNSGDVGMGATVSFKAPKKPPSSAGAYINDAGELTLYSPMMKRMHQPVRDVEAFDPVTGEIRDAD</sequence>
<gene>
    <name evidence="1" type="ORF">R1T40_08445</name>
</gene>
<keyword evidence="2" id="KW-1185">Reference proteome</keyword>
<dbReference type="Proteomes" id="UP001302666">
    <property type="component" value="Chromosome"/>
</dbReference>
<name>A0ABZ0HJ90_TRISK</name>
<reference evidence="1 2" key="1">
    <citation type="submission" date="2023-10" db="EMBL/GenBank/DDBJ databases">
        <title>Eight complete genome sequences of bacteria isolated from laboratory stock of Giant Kelp gametophytes.</title>
        <authorList>
            <person name="Tolentino B."/>
            <person name="Nuzhdin S."/>
        </authorList>
    </citation>
    <scope>NUCLEOTIDE SEQUENCE [LARGE SCALE GENOMIC DNA]</scope>
    <source>
        <strain evidence="1 2">LC.270.F.C4</strain>
    </source>
</reference>
<proteinExistence type="predicted"/>
<evidence type="ECO:0000313" key="1">
    <source>
        <dbReference type="EMBL" id="WOI34739.1"/>
    </source>
</evidence>
<dbReference type="RefSeq" id="WP_317386577.1">
    <property type="nucleotide sequence ID" value="NZ_CP136704.1"/>
</dbReference>
<evidence type="ECO:0000313" key="2">
    <source>
        <dbReference type="Proteomes" id="UP001302666"/>
    </source>
</evidence>
<protein>
    <submittedName>
        <fullName evidence="1">Uncharacterized protein</fullName>
    </submittedName>
</protein>
<dbReference type="EMBL" id="CP136704">
    <property type="protein sequence ID" value="WOI34739.1"/>
    <property type="molecule type" value="Genomic_DNA"/>
</dbReference>
<organism evidence="1 2">
    <name type="scientific">Tritonibacter scottomollicae</name>
    <name type="common">Epibacterium scottomollicae</name>
    <dbReference type="NCBI Taxonomy" id="483013"/>
    <lineage>
        <taxon>Bacteria</taxon>
        <taxon>Pseudomonadati</taxon>
        <taxon>Pseudomonadota</taxon>
        <taxon>Alphaproteobacteria</taxon>
        <taxon>Rhodobacterales</taxon>
        <taxon>Paracoccaceae</taxon>
        <taxon>Tritonibacter</taxon>
    </lineage>
</organism>
<accession>A0ABZ0HJ90</accession>